<sequence>MFNQVLPCTALGGIHLLWDQPGKAGKHPSGADSGQRSGADPTSKGHWDHRTSRWKRGADDRYPPALSFGQQYQDCAGRMHPLGRVTCCLRAWLHRRSFSNYIAGSSRLEFLSSTEWVIPTQIPGGVWLRERWDPFGIWSLGVKSNTSFKPGAPVGPVRVKGLLPEPSGRSQAGATGNPSFFKSRLHNKTILSIAPDWSLLSPSKQLPLHLCTGADSIAYSLR</sequence>
<feature type="region of interest" description="Disordered" evidence="1">
    <location>
        <begin position="22"/>
        <end position="58"/>
    </location>
</feature>
<feature type="compositionally biased region" description="Basic and acidic residues" evidence="1">
    <location>
        <begin position="43"/>
        <end position="58"/>
    </location>
</feature>
<keyword evidence="3" id="KW-1185">Reference proteome</keyword>
<dbReference type="EMBL" id="ML736833">
    <property type="protein sequence ID" value="KAE8399453.1"/>
    <property type="molecule type" value="Genomic_DNA"/>
</dbReference>
<organism evidence="2 3">
    <name type="scientific">Aspergillus pseudonomiae</name>
    <dbReference type="NCBI Taxonomy" id="1506151"/>
    <lineage>
        <taxon>Eukaryota</taxon>
        <taxon>Fungi</taxon>
        <taxon>Dikarya</taxon>
        <taxon>Ascomycota</taxon>
        <taxon>Pezizomycotina</taxon>
        <taxon>Eurotiomycetes</taxon>
        <taxon>Eurotiomycetidae</taxon>
        <taxon>Eurotiales</taxon>
        <taxon>Aspergillaceae</taxon>
        <taxon>Aspergillus</taxon>
        <taxon>Aspergillus subgen. Circumdati</taxon>
    </lineage>
</organism>
<protein>
    <submittedName>
        <fullName evidence="2">Uncharacterized protein</fullName>
    </submittedName>
</protein>
<proteinExistence type="predicted"/>
<evidence type="ECO:0000256" key="1">
    <source>
        <dbReference type="SAM" id="MobiDB-lite"/>
    </source>
</evidence>
<dbReference type="Proteomes" id="UP000325579">
    <property type="component" value="Unassembled WGS sequence"/>
</dbReference>
<dbReference type="RefSeq" id="XP_031936772.1">
    <property type="nucleotide sequence ID" value="XM_032083228.1"/>
</dbReference>
<dbReference type="AlphaFoldDB" id="A0A5N7D0P5"/>
<evidence type="ECO:0000313" key="3">
    <source>
        <dbReference type="Proteomes" id="UP000325579"/>
    </source>
</evidence>
<reference evidence="2 3" key="1">
    <citation type="submission" date="2019-04" db="EMBL/GenBank/DDBJ databases">
        <authorList>
            <consortium name="DOE Joint Genome Institute"/>
            <person name="Mondo S."/>
            <person name="Kjaerbolling I."/>
            <person name="Vesth T."/>
            <person name="Frisvad J.C."/>
            <person name="Nybo J.L."/>
            <person name="Theobald S."/>
            <person name="Kildgaard S."/>
            <person name="Isbrandt T."/>
            <person name="Kuo A."/>
            <person name="Sato A."/>
            <person name="Lyhne E.K."/>
            <person name="Kogle M.E."/>
            <person name="Wiebenga A."/>
            <person name="Kun R.S."/>
            <person name="Lubbers R.J."/>
            <person name="Makela M.R."/>
            <person name="Barry K."/>
            <person name="Chovatia M."/>
            <person name="Clum A."/>
            <person name="Daum C."/>
            <person name="Haridas S."/>
            <person name="He G."/>
            <person name="LaButti K."/>
            <person name="Lipzen A."/>
            <person name="Riley R."/>
            <person name="Salamov A."/>
            <person name="Simmons B.A."/>
            <person name="Magnuson J.K."/>
            <person name="Henrissat B."/>
            <person name="Mortensen U.H."/>
            <person name="Larsen T.O."/>
            <person name="Devries R.P."/>
            <person name="Grigoriev I.V."/>
            <person name="Machida M."/>
            <person name="Baker S.E."/>
            <person name="Andersen M.R."/>
            <person name="Cantor M.N."/>
            <person name="Hua S.X."/>
        </authorList>
    </citation>
    <scope>NUCLEOTIDE SEQUENCE [LARGE SCALE GENOMIC DNA]</scope>
    <source>
        <strain evidence="2 3">CBS 119388</strain>
    </source>
</reference>
<evidence type="ECO:0000313" key="2">
    <source>
        <dbReference type="EMBL" id="KAE8399453.1"/>
    </source>
</evidence>
<dbReference type="GeneID" id="43667919"/>
<accession>A0A5N7D0P5</accession>
<name>A0A5N7D0P5_9EURO</name>
<gene>
    <name evidence="2" type="ORF">BDV37DRAFT_260325</name>
</gene>